<protein>
    <submittedName>
        <fullName evidence="2">DUF6230 family protein</fullName>
    </submittedName>
</protein>
<dbReference type="Proteomes" id="UP001108029">
    <property type="component" value="Unassembled WGS sequence"/>
</dbReference>
<feature type="chain" id="PRO_5040386405" evidence="1">
    <location>
        <begin position="38"/>
        <end position="204"/>
    </location>
</feature>
<name>A0A9Q3VYC5_9ACTN</name>
<reference evidence="2" key="1">
    <citation type="submission" date="2021-12" db="EMBL/GenBank/DDBJ databases">
        <authorList>
            <person name="Lee J.-H."/>
            <person name="Kim S.-B."/>
        </authorList>
    </citation>
    <scope>NUCLEOTIDE SEQUENCE</scope>
    <source>
        <strain evidence="2">NR30</strain>
    </source>
</reference>
<gene>
    <name evidence="2" type="ORF">LJ657_41810</name>
</gene>
<accession>A0A9Q3VYC5</accession>
<evidence type="ECO:0000313" key="3">
    <source>
        <dbReference type="Proteomes" id="UP001108029"/>
    </source>
</evidence>
<evidence type="ECO:0000313" key="2">
    <source>
        <dbReference type="EMBL" id="MCD9879992.1"/>
    </source>
</evidence>
<proteinExistence type="predicted"/>
<evidence type="ECO:0000256" key="1">
    <source>
        <dbReference type="SAM" id="SignalP"/>
    </source>
</evidence>
<dbReference type="AlphaFoldDB" id="A0A9Q3VYC5"/>
<dbReference type="Pfam" id="PF19741">
    <property type="entry name" value="DUF6230"/>
    <property type="match status" value="1"/>
</dbReference>
<comment type="caution">
    <text evidence="2">The sequence shown here is derived from an EMBL/GenBank/DDBJ whole genome shotgun (WGS) entry which is preliminary data.</text>
</comment>
<dbReference type="EMBL" id="JAJSBI010000034">
    <property type="protein sequence ID" value="MCD9879992.1"/>
    <property type="molecule type" value="Genomic_DNA"/>
</dbReference>
<keyword evidence="1" id="KW-0732">Signal</keyword>
<organism evidence="2 3">
    <name type="scientific">Streptomyces guryensis</name>
    <dbReference type="NCBI Taxonomy" id="2886947"/>
    <lineage>
        <taxon>Bacteria</taxon>
        <taxon>Bacillati</taxon>
        <taxon>Actinomycetota</taxon>
        <taxon>Actinomycetes</taxon>
        <taxon>Kitasatosporales</taxon>
        <taxon>Streptomycetaceae</taxon>
        <taxon>Streptomyces</taxon>
    </lineage>
</organism>
<keyword evidence="3" id="KW-1185">Reference proteome</keyword>
<dbReference type="RefSeq" id="WP_232654934.1">
    <property type="nucleotide sequence ID" value="NZ_JAJSBI010000034.1"/>
</dbReference>
<feature type="signal peptide" evidence="1">
    <location>
        <begin position="1"/>
        <end position="37"/>
    </location>
</feature>
<dbReference type="InterPro" id="IPR046198">
    <property type="entry name" value="DUF6230"/>
</dbReference>
<sequence>MSQRIGRTHWKRFAIGAVPTVAATAAVAISMAQGALAASFSISGSDFKVSAGSLSGSGFANYATVDVAKNGKHIPVSVSALRNAKITDMCQSVPVDIPVLGTYTMTLKAGGEGTAVKAKNLYIDMTDLQAKSGTFHNVDIGVATGSITKGQVNPKDHVDPDGYAQQADSIEIIDAHQKVWATSAGTFELAGLHMGIAAGRHDCF</sequence>